<dbReference type="AlphaFoldDB" id="A0A0K8PYJ8"/>
<dbReference type="Pfam" id="PF12911">
    <property type="entry name" value="OppC_N"/>
    <property type="match status" value="1"/>
</dbReference>
<dbReference type="OrthoDB" id="9812701at2"/>
<dbReference type="RefSeq" id="WP_059424355.1">
    <property type="nucleotide sequence ID" value="NZ_DF968506.1"/>
</dbReference>
<evidence type="ECO:0000256" key="3">
    <source>
        <dbReference type="ARBA" id="ARBA00022475"/>
    </source>
</evidence>
<feature type="transmembrane region" description="Helical" evidence="7">
    <location>
        <begin position="51"/>
        <end position="71"/>
    </location>
</feature>
<proteinExistence type="inferred from homology"/>
<dbReference type="InterPro" id="IPR000515">
    <property type="entry name" value="MetI-like"/>
</dbReference>
<feature type="transmembrane region" description="Helical" evidence="7">
    <location>
        <begin position="290"/>
        <end position="311"/>
    </location>
</feature>
<keyword evidence="2 7" id="KW-0813">Transport</keyword>
<dbReference type="InterPro" id="IPR025966">
    <property type="entry name" value="OppC_N"/>
</dbReference>
<feature type="transmembrane region" description="Helical" evidence="7">
    <location>
        <begin position="160"/>
        <end position="177"/>
    </location>
</feature>
<dbReference type="PANTHER" id="PTHR43386:SF6">
    <property type="entry name" value="ABC TRANSPORTER PERMEASE PROTEIN"/>
    <property type="match status" value="1"/>
</dbReference>
<evidence type="ECO:0000313" key="10">
    <source>
        <dbReference type="Proteomes" id="UP000053859"/>
    </source>
</evidence>
<dbReference type="SUPFAM" id="SSF161098">
    <property type="entry name" value="MetI-like"/>
    <property type="match status" value="1"/>
</dbReference>
<keyword evidence="10" id="KW-1185">Reference proteome</keyword>
<dbReference type="EMBL" id="DF968506">
    <property type="protein sequence ID" value="GAP52967.1"/>
    <property type="molecule type" value="Genomic_DNA"/>
</dbReference>
<dbReference type="InterPro" id="IPR035906">
    <property type="entry name" value="MetI-like_sf"/>
</dbReference>
<comment type="subcellular location">
    <subcellularLocation>
        <location evidence="1 7">Cell membrane</location>
        <topology evidence="1 7">Multi-pass membrane protein</topology>
    </subcellularLocation>
</comment>
<evidence type="ECO:0000256" key="7">
    <source>
        <dbReference type="RuleBase" id="RU363032"/>
    </source>
</evidence>
<dbReference type="Proteomes" id="UP000053859">
    <property type="component" value="Unassembled WGS sequence"/>
</dbReference>
<feature type="transmembrane region" description="Helical" evidence="7">
    <location>
        <begin position="122"/>
        <end position="148"/>
    </location>
</feature>
<feature type="transmembrane region" description="Helical" evidence="7">
    <location>
        <begin position="236"/>
        <end position="254"/>
    </location>
</feature>
<reference evidence="9" key="1">
    <citation type="journal article" date="2015" name="Genome Announc.">
        <title>Draft Genome Sequence of Thiostrepton-Producing Streptomyces azureus ATCC 14921.</title>
        <authorList>
            <person name="Sakihara K."/>
            <person name="Maeda J."/>
            <person name="Tashiro K."/>
            <person name="Fujino Y."/>
            <person name="Kuhara S."/>
            <person name="Ohshima T."/>
            <person name="Ogata S."/>
            <person name="Doi K."/>
        </authorList>
    </citation>
    <scope>NUCLEOTIDE SEQUENCE [LARGE SCALE GENOMIC DNA]</scope>
    <source>
        <strain evidence="9">ATCC14921</strain>
    </source>
</reference>
<keyword evidence="6 7" id="KW-0472">Membrane</keyword>
<protein>
    <submittedName>
        <fullName evidence="9">Peptide transport system integral membrane protein</fullName>
    </submittedName>
</protein>
<keyword evidence="5 7" id="KW-1133">Transmembrane helix</keyword>
<evidence type="ECO:0000259" key="8">
    <source>
        <dbReference type="PROSITE" id="PS50928"/>
    </source>
</evidence>
<dbReference type="CDD" id="cd06261">
    <property type="entry name" value="TM_PBP2"/>
    <property type="match status" value="1"/>
</dbReference>
<dbReference type="InterPro" id="IPR050366">
    <property type="entry name" value="BP-dependent_transpt_permease"/>
</dbReference>
<name>A0A0K8PYJ8_STRAJ</name>
<feature type="transmembrane region" description="Helical" evidence="7">
    <location>
        <begin position="183"/>
        <end position="201"/>
    </location>
</feature>
<dbReference type="GO" id="GO:0055085">
    <property type="term" value="P:transmembrane transport"/>
    <property type="evidence" value="ECO:0007669"/>
    <property type="project" value="InterPro"/>
</dbReference>
<feature type="domain" description="ABC transmembrane type-1" evidence="8">
    <location>
        <begin position="118"/>
        <end position="308"/>
    </location>
</feature>
<keyword evidence="3" id="KW-1003">Cell membrane</keyword>
<dbReference type="PROSITE" id="PS50928">
    <property type="entry name" value="ABC_TM1"/>
    <property type="match status" value="1"/>
</dbReference>
<comment type="similarity">
    <text evidence="7">Belongs to the binding-protein-dependent transport system permease family.</text>
</comment>
<dbReference type="PANTHER" id="PTHR43386">
    <property type="entry name" value="OLIGOPEPTIDE TRANSPORT SYSTEM PERMEASE PROTEIN APPC"/>
    <property type="match status" value="1"/>
</dbReference>
<evidence type="ECO:0000256" key="6">
    <source>
        <dbReference type="ARBA" id="ARBA00023136"/>
    </source>
</evidence>
<dbReference type="GO" id="GO:0005886">
    <property type="term" value="C:plasma membrane"/>
    <property type="evidence" value="ECO:0007669"/>
    <property type="project" value="UniProtKB-SubCell"/>
</dbReference>
<sequence length="320" mass="34193">MPDKSVEKKVEALPGDTASTAGVIVTDSGPAPEKPRSLWSDAWHDLRRNPLFLVSAVLIVFLLVMSIWPGLFTSASPRDADLAKHYLGKPNWGHFFAPDWLGYDVQGRSIYARVVYGARASITVGVGVTIAVTIIGTFIGMIAGYFGGWTDTLLSRLTDIFLGIPFLLGALVVLNSFDNRTVLVVIMALAFLGWTQIARVARGAVITIKQSDYVVAAKALGASTSRILVRHILPNALAPIIVVATIALGGYIAAEATLSFLGVGLGDTAVSWGGDVARGREQLRIAPHTLIIPSVMVSITVLSFLMFGDAVRNALDPKLR</sequence>
<evidence type="ECO:0000256" key="1">
    <source>
        <dbReference type="ARBA" id="ARBA00004651"/>
    </source>
</evidence>
<dbReference type="Pfam" id="PF00528">
    <property type="entry name" value="BPD_transp_1"/>
    <property type="match status" value="1"/>
</dbReference>
<evidence type="ECO:0000256" key="4">
    <source>
        <dbReference type="ARBA" id="ARBA00022692"/>
    </source>
</evidence>
<accession>A0A0K8PYJ8</accession>
<dbReference type="PATRIC" id="fig|146537.3.peg.8282"/>
<dbReference type="Gene3D" id="1.10.3720.10">
    <property type="entry name" value="MetI-like"/>
    <property type="match status" value="1"/>
</dbReference>
<evidence type="ECO:0000313" key="9">
    <source>
        <dbReference type="EMBL" id="GAP52967.1"/>
    </source>
</evidence>
<evidence type="ECO:0000256" key="2">
    <source>
        <dbReference type="ARBA" id="ARBA00022448"/>
    </source>
</evidence>
<organism evidence="9 10">
    <name type="scientific">Streptomyces azureus</name>
    <dbReference type="NCBI Taxonomy" id="146537"/>
    <lineage>
        <taxon>Bacteria</taxon>
        <taxon>Bacillati</taxon>
        <taxon>Actinomycetota</taxon>
        <taxon>Actinomycetes</taxon>
        <taxon>Kitasatosporales</taxon>
        <taxon>Streptomycetaceae</taxon>
        <taxon>Streptomyces</taxon>
    </lineage>
</organism>
<evidence type="ECO:0000256" key="5">
    <source>
        <dbReference type="ARBA" id="ARBA00022989"/>
    </source>
</evidence>
<gene>
    <name evidence="9" type="ORF">SAZU_7847</name>
</gene>
<keyword evidence="4 7" id="KW-0812">Transmembrane</keyword>